<dbReference type="OrthoDB" id="9784036at2"/>
<dbReference type="InterPro" id="IPR000801">
    <property type="entry name" value="Esterase-like"/>
</dbReference>
<evidence type="ECO:0000313" key="3">
    <source>
        <dbReference type="Proteomes" id="UP000183209"/>
    </source>
</evidence>
<keyword evidence="2" id="KW-0378">Hydrolase</keyword>
<dbReference type="Proteomes" id="UP000183209">
    <property type="component" value="Unassembled WGS sequence"/>
</dbReference>
<protein>
    <submittedName>
        <fullName evidence="2">Predicted hydrolase of the alpha/beta superfamily</fullName>
    </submittedName>
</protein>
<name>A0A1I6QBL3_9FLAO</name>
<dbReference type="AlphaFoldDB" id="A0A1I6QBL3"/>
<dbReference type="Pfam" id="PF00756">
    <property type="entry name" value="Esterase"/>
    <property type="match status" value="1"/>
</dbReference>
<dbReference type="SUPFAM" id="SSF53474">
    <property type="entry name" value="alpha/beta-Hydrolases"/>
    <property type="match status" value="1"/>
</dbReference>
<feature type="chain" id="PRO_5010315273" evidence="1">
    <location>
        <begin position="19"/>
        <end position="267"/>
    </location>
</feature>
<proteinExistence type="predicted"/>
<dbReference type="EMBL" id="FPAG01000002">
    <property type="protein sequence ID" value="SFS49859.1"/>
    <property type="molecule type" value="Genomic_DNA"/>
</dbReference>
<dbReference type="InterPro" id="IPR050583">
    <property type="entry name" value="Mycobacterial_A85_antigen"/>
</dbReference>
<dbReference type="PANTHER" id="PTHR48098:SF6">
    <property type="entry name" value="FERRI-BACILLIBACTIN ESTERASE BESA"/>
    <property type="match status" value="1"/>
</dbReference>
<dbReference type="PANTHER" id="PTHR48098">
    <property type="entry name" value="ENTEROCHELIN ESTERASE-RELATED"/>
    <property type="match status" value="1"/>
</dbReference>
<dbReference type="Gene3D" id="3.40.50.1820">
    <property type="entry name" value="alpha/beta hydrolase"/>
    <property type="match status" value="1"/>
</dbReference>
<evidence type="ECO:0000313" key="2">
    <source>
        <dbReference type="EMBL" id="SFS49859.1"/>
    </source>
</evidence>
<sequence>MRPYILGFILLFIVQINAQTTASIQVSNFVIEAPQLKTNKRIWIYLPKNYNTSTKRYPVIYMHDAQNLFDINTSYAGEWHVDESLDHLNAETIIVAIEHGNKKRIDELTPFEHPDYKGGKGNDYLDFIVETVKPHIDLTFRTLPDREHTTIFGSSLGGLISFYAIFQYQDTFGQAGVFSPSFWYSDQIFSMIENMENVPNVKIYFATGAEEGENMIPDQEKMVKLLLEKHIPQKNIKHYIVKNQKHNEHFWGKEFPKAYKWLLKGYY</sequence>
<feature type="signal peptide" evidence="1">
    <location>
        <begin position="1"/>
        <end position="18"/>
    </location>
</feature>
<accession>A0A1I6QBL3</accession>
<reference evidence="2 3" key="1">
    <citation type="submission" date="2016-10" db="EMBL/GenBank/DDBJ databases">
        <authorList>
            <person name="de Groot N.N."/>
        </authorList>
    </citation>
    <scope>NUCLEOTIDE SEQUENCE [LARGE SCALE GENOMIC DNA]</scope>
    <source>
        <strain evidence="2 3">CGMCC 1.6114</strain>
    </source>
</reference>
<dbReference type="RefSeq" id="WP_074976787.1">
    <property type="nucleotide sequence ID" value="NZ_FPAG01000002.1"/>
</dbReference>
<dbReference type="InterPro" id="IPR029058">
    <property type="entry name" value="AB_hydrolase_fold"/>
</dbReference>
<keyword evidence="1" id="KW-0732">Signal</keyword>
<dbReference type="GO" id="GO:0016787">
    <property type="term" value="F:hydrolase activity"/>
    <property type="evidence" value="ECO:0007669"/>
    <property type="project" value="UniProtKB-KW"/>
</dbReference>
<evidence type="ECO:0000256" key="1">
    <source>
        <dbReference type="SAM" id="SignalP"/>
    </source>
</evidence>
<organism evidence="2 3">
    <name type="scientific">Zhouia amylolytica</name>
    <dbReference type="NCBI Taxonomy" id="376730"/>
    <lineage>
        <taxon>Bacteria</taxon>
        <taxon>Pseudomonadati</taxon>
        <taxon>Bacteroidota</taxon>
        <taxon>Flavobacteriia</taxon>
        <taxon>Flavobacteriales</taxon>
        <taxon>Flavobacteriaceae</taxon>
        <taxon>Zhouia</taxon>
    </lineage>
</organism>
<gene>
    <name evidence="2" type="ORF">SAMN04487906_0567</name>
</gene>